<dbReference type="EMBL" id="FWXV01000024">
    <property type="protein sequence ID" value="SMD27426.1"/>
    <property type="molecule type" value="Genomic_DNA"/>
</dbReference>
<comment type="cofactor">
    <cofactor evidence="1">
        <name>Mg(2+)</name>
        <dbReference type="ChEBI" id="CHEBI:18420"/>
    </cofactor>
</comment>
<dbReference type="InterPro" id="IPR015797">
    <property type="entry name" value="NUDIX_hydrolase-like_dom_sf"/>
</dbReference>
<evidence type="ECO:0000256" key="2">
    <source>
        <dbReference type="ARBA" id="ARBA00005582"/>
    </source>
</evidence>
<evidence type="ECO:0000259" key="6">
    <source>
        <dbReference type="PROSITE" id="PS51462"/>
    </source>
</evidence>
<dbReference type="PANTHER" id="PTHR43046">
    <property type="entry name" value="GDP-MANNOSE MANNOSYL HYDROLASE"/>
    <property type="match status" value="1"/>
</dbReference>
<dbReference type="PROSITE" id="PS00893">
    <property type="entry name" value="NUDIX_BOX"/>
    <property type="match status" value="1"/>
</dbReference>
<sequence length="163" mass="17954">MAGLNDDPDRYAYLAEGNAKQARKRIAAKVVIRDGLGRVLLVNPTYKDYWDLPGGMVESNESPSKGAEREILEEVGIVVTIGRVLLTVWIGPHGPWDDQILFVFDGAALTPQQLADLRVVDPEISEFGFFQPDEAARQLRPDMAERLGQALDALSEGTTTNFV</sequence>
<dbReference type="InterPro" id="IPR000086">
    <property type="entry name" value="NUDIX_hydrolase_dom"/>
</dbReference>
<dbReference type="InterPro" id="IPR020476">
    <property type="entry name" value="Nudix_hydrolase"/>
</dbReference>
<evidence type="ECO:0000313" key="7">
    <source>
        <dbReference type="EMBL" id="SMD27426.1"/>
    </source>
</evidence>
<dbReference type="InterPro" id="IPR020084">
    <property type="entry name" value="NUDIX_hydrolase_CS"/>
</dbReference>
<comment type="similarity">
    <text evidence="2 5">Belongs to the Nudix hydrolase family.</text>
</comment>
<dbReference type="AlphaFoldDB" id="A0A1W2G0L4"/>
<evidence type="ECO:0000256" key="5">
    <source>
        <dbReference type="RuleBase" id="RU003476"/>
    </source>
</evidence>
<dbReference type="PRINTS" id="PR00502">
    <property type="entry name" value="NUDIXFAMILY"/>
</dbReference>
<gene>
    <name evidence="7" type="ORF">SAMN05661093_11033</name>
</gene>
<evidence type="ECO:0000313" key="8">
    <source>
        <dbReference type="Proteomes" id="UP000192674"/>
    </source>
</evidence>
<accession>A0A1W2G0L4</accession>
<name>A0A1W2G0L4_KIBAR</name>
<proteinExistence type="inferred from homology"/>
<dbReference type="OrthoDB" id="4247482at2"/>
<dbReference type="SUPFAM" id="SSF55811">
    <property type="entry name" value="Nudix"/>
    <property type="match status" value="1"/>
</dbReference>
<dbReference type="RefSeq" id="WP_084434962.1">
    <property type="nucleotide sequence ID" value="NZ_FWXV01000024.1"/>
</dbReference>
<dbReference type="Pfam" id="PF00293">
    <property type="entry name" value="NUDIX"/>
    <property type="match status" value="1"/>
</dbReference>
<dbReference type="CDD" id="cd18876">
    <property type="entry name" value="NUDIX_Hydrolase"/>
    <property type="match status" value="1"/>
</dbReference>
<dbReference type="Proteomes" id="UP000192674">
    <property type="component" value="Unassembled WGS sequence"/>
</dbReference>
<dbReference type="Gene3D" id="3.90.79.10">
    <property type="entry name" value="Nucleoside Triphosphate Pyrophosphohydrolase"/>
    <property type="match status" value="1"/>
</dbReference>
<keyword evidence="3 5" id="KW-0378">Hydrolase</keyword>
<evidence type="ECO:0000256" key="1">
    <source>
        <dbReference type="ARBA" id="ARBA00001946"/>
    </source>
</evidence>
<reference evidence="7 8" key="1">
    <citation type="submission" date="2017-04" db="EMBL/GenBank/DDBJ databases">
        <authorList>
            <person name="Afonso C.L."/>
            <person name="Miller P.J."/>
            <person name="Scott M.A."/>
            <person name="Spackman E."/>
            <person name="Goraichik I."/>
            <person name="Dimitrov K.M."/>
            <person name="Suarez D.L."/>
            <person name="Swayne D.E."/>
        </authorList>
    </citation>
    <scope>NUCLEOTIDE SEQUENCE [LARGE SCALE GENOMIC DNA]</scope>
    <source>
        <strain evidence="7 8">DSM 43828</strain>
    </source>
</reference>
<evidence type="ECO:0000256" key="3">
    <source>
        <dbReference type="ARBA" id="ARBA00022801"/>
    </source>
</evidence>
<keyword evidence="4" id="KW-0460">Magnesium</keyword>
<organism evidence="7 8">
    <name type="scientific">Kibdelosporangium aridum</name>
    <dbReference type="NCBI Taxonomy" id="2030"/>
    <lineage>
        <taxon>Bacteria</taxon>
        <taxon>Bacillati</taxon>
        <taxon>Actinomycetota</taxon>
        <taxon>Actinomycetes</taxon>
        <taxon>Pseudonocardiales</taxon>
        <taxon>Pseudonocardiaceae</taxon>
        <taxon>Kibdelosporangium</taxon>
    </lineage>
</organism>
<evidence type="ECO:0000256" key="4">
    <source>
        <dbReference type="ARBA" id="ARBA00022842"/>
    </source>
</evidence>
<keyword evidence="8" id="KW-1185">Reference proteome</keyword>
<protein>
    <submittedName>
        <fullName evidence="7">ADP-ribose pyrophosphatase YjhB, NUDIX family</fullName>
    </submittedName>
</protein>
<dbReference type="PANTHER" id="PTHR43046:SF12">
    <property type="entry name" value="GDP-MANNOSE MANNOSYL HYDROLASE"/>
    <property type="match status" value="1"/>
</dbReference>
<dbReference type="GO" id="GO:0016787">
    <property type="term" value="F:hydrolase activity"/>
    <property type="evidence" value="ECO:0007669"/>
    <property type="project" value="UniProtKB-KW"/>
</dbReference>
<feature type="domain" description="Nudix hydrolase" evidence="6">
    <location>
        <begin position="23"/>
        <end position="155"/>
    </location>
</feature>
<dbReference type="PROSITE" id="PS51462">
    <property type="entry name" value="NUDIX"/>
    <property type="match status" value="1"/>
</dbReference>